<evidence type="ECO:0000256" key="4">
    <source>
        <dbReference type="ARBA" id="ARBA00022679"/>
    </source>
</evidence>
<dbReference type="GO" id="GO:0005886">
    <property type="term" value="C:plasma membrane"/>
    <property type="evidence" value="ECO:0007669"/>
    <property type="project" value="UniProtKB-SubCell"/>
</dbReference>
<feature type="domain" description="3-deoxy-D-manno-octulosonic-acid transferase N-terminal" evidence="9">
    <location>
        <begin position="34"/>
        <end position="206"/>
    </location>
</feature>
<dbReference type="GO" id="GO:0009244">
    <property type="term" value="P:lipopolysaccharide core region biosynthetic process"/>
    <property type="evidence" value="ECO:0007669"/>
    <property type="project" value="UniProtKB-UniRule"/>
</dbReference>
<gene>
    <name evidence="10" type="ORF">A9200_02415</name>
</gene>
<keyword evidence="11" id="KW-1185">Reference proteome</keyword>
<dbReference type="InterPro" id="IPR038107">
    <property type="entry name" value="Glycos_transf_N_sf"/>
</dbReference>
<keyword evidence="8" id="KW-0472">Membrane</keyword>
<name>A0A1B7ZFA9_9FLAO</name>
<dbReference type="EMBL" id="LZFP01000001">
    <property type="protein sequence ID" value="OBR42259.1"/>
    <property type="molecule type" value="Genomic_DNA"/>
</dbReference>
<dbReference type="InterPro" id="IPR007507">
    <property type="entry name" value="Glycos_transf_N"/>
</dbReference>
<sequence length="415" mass="47307">MYFLYNLLALSASFVIKVLSLINPKLSLFVKGRKETFSIIKKSISIKDKVIWIHAASLGEYEQGLPVMEKLKIEYPLHKIVLTFFSPSGYEVKKNSTVADSICYLPLDTKQNVRLFLDAVHPEMAIFIKYEVWPNYLAALKTNDIPTFLVSAIFKENQIYFKWYGSFMRKALLNFTHIFVQNKKSSSLLKSIGVHNVSISGDTRFDRVSEILERDNSLDFMNHFKNDMFCLVAGSTWPEDEKLIIDYINQNTHHIKFVFAPHTIKTKHINTIIQAINKPVLCYSELDVKKPEGYDVLLIDTIGLLTKIYSYADVAYVGGGFATGLHNTLEPAIFGIPVIIGPNFDGFVEAEELVQLKGVISIKDSTEFKDKLNLCFVDATHRQKSGQINYSYIKAKEGATEKIMTVINSFFRYKI</sequence>
<keyword evidence="4 8" id="KW-0808">Transferase</keyword>
<dbReference type="AlphaFoldDB" id="A0A1B7ZFA9"/>
<proteinExistence type="inferred from homology"/>
<dbReference type="Gene3D" id="3.40.50.2000">
    <property type="entry name" value="Glycogen Phosphorylase B"/>
    <property type="match status" value="1"/>
</dbReference>
<dbReference type="InterPro" id="IPR039901">
    <property type="entry name" value="Kdotransferase"/>
</dbReference>
<dbReference type="GO" id="GO:0043842">
    <property type="term" value="F:Kdo transferase activity"/>
    <property type="evidence" value="ECO:0007669"/>
    <property type="project" value="UniProtKB-EC"/>
</dbReference>
<comment type="catalytic activity">
    <reaction evidence="6 8">
        <text>lipid IVA (E. coli) + CMP-3-deoxy-beta-D-manno-octulosonate = alpha-Kdo-(2-&gt;6)-lipid IVA (E. coli) + CMP + H(+)</text>
        <dbReference type="Rhea" id="RHEA:28066"/>
        <dbReference type="ChEBI" id="CHEBI:15378"/>
        <dbReference type="ChEBI" id="CHEBI:58603"/>
        <dbReference type="ChEBI" id="CHEBI:60364"/>
        <dbReference type="ChEBI" id="CHEBI:60377"/>
        <dbReference type="ChEBI" id="CHEBI:85987"/>
        <dbReference type="EC" id="2.4.99.12"/>
    </reaction>
</comment>
<comment type="subcellular location">
    <subcellularLocation>
        <location evidence="8">Cell membrane</location>
    </subcellularLocation>
</comment>
<evidence type="ECO:0000256" key="1">
    <source>
        <dbReference type="ARBA" id="ARBA00004713"/>
    </source>
</evidence>
<dbReference type="OrthoDB" id="9789797at2"/>
<keyword evidence="8" id="KW-0448">Lipopolysaccharide biosynthesis</keyword>
<evidence type="ECO:0000256" key="3">
    <source>
        <dbReference type="ARBA" id="ARBA00019077"/>
    </source>
</evidence>
<evidence type="ECO:0000259" key="9">
    <source>
        <dbReference type="Pfam" id="PF04413"/>
    </source>
</evidence>
<feature type="active site" description="Proton acceptor" evidence="7">
    <location>
        <position position="60"/>
    </location>
</feature>
<evidence type="ECO:0000256" key="6">
    <source>
        <dbReference type="ARBA" id="ARBA00049183"/>
    </source>
</evidence>
<dbReference type="SUPFAM" id="SSF53756">
    <property type="entry name" value="UDP-Glycosyltransferase/glycogen phosphorylase"/>
    <property type="match status" value="1"/>
</dbReference>
<comment type="caution">
    <text evidence="10">The sequence shown here is derived from an EMBL/GenBank/DDBJ whole genome shotgun (WGS) entry which is preliminary data.</text>
</comment>
<dbReference type="EC" id="2.4.99.12" evidence="2 8"/>
<evidence type="ECO:0000256" key="8">
    <source>
        <dbReference type="RuleBase" id="RU365103"/>
    </source>
</evidence>
<evidence type="ECO:0000256" key="5">
    <source>
        <dbReference type="ARBA" id="ARBA00031445"/>
    </source>
</evidence>
<protein>
    <recommendedName>
        <fullName evidence="3 8">3-deoxy-D-manno-octulosonic acid transferase</fullName>
        <shortName evidence="8">Kdo transferase</shortName>
        <ecNumber evidence="2 8">2.4.99.12</ecNumber>
    </recommendedName>
    <alternativeName>
        <fullName evidence="5 8">Lipid IV(A) 3-deoxy-D-manno-octulosonic acid transferase</fullName>
    </alternativeName>
</protein>
<dbReference type="STRING" id="1836467.BTR34_10795"/>
<evidence type="ECO:0000256" key="2">
    <source>
        <dbReference type="ARBA" id="ARBA00012621"/>
    </source>
</evidence>
<dbReference type="KEGG" id="mart:BTR34_10795"/>
<evidence type="ECO:0000313" key="10">
    <source>
        <dbReference type="EMBL" id="OBR42259.1"/>
    </source>
</evidence>
<keyword evidence="8" id="KW-1003">Cell membrane</keyword>
<dbReference type="Gene3D" id="3.40.50.11720">
    <property type="entry name" value="3-Deoxy-D-manno-octulosonic-acid transferase, N-terminal domain"/>
    <property type="match status" value="1"/>
</dbReference>
<dbReference type="GO" id="GO:0009245">
    <property type="term" value="P:lipid A biosynthetic process"/>
    <property type="evidence" value="ECO:0007669"/>
    <property type="project" value="TreeGrafter"/>
</dbReference>
<dbReference type="Proteomes" id="UP000092164">
    <property type="component" value="Unassembled WGS sequence"/>
</dbReference>
<dbReference type="Pfam" id="PF04413">
    <property type="entry name" value="Glycos_transf_N"/>
    <property type="match status" value="1"/>
</dbReference>
<dbReference type="PANTHER" id="PTHR42755">
    <property type="entry name" value="3-DEOXY-MANNO-OCTULOSONATE CYTIDYLYLTRANSFERASE"/>
    <property type="match status" value="1"/>
</dbReference>
<comment type="function">
    <text evidence="8">Involved in lipopolysaccharide (LPS) biosynthesis. Catalyzes the transfer of 3-deoxy-D-manno-octulosonate (Kdo) residue(s) from CMP-Kdo to lipid IV(A), the tetraacyldisaccharide-1,4'-bisphosphate precursor of lipid A.</text>
</comment>
<dbReference type="RefSeq" id="WP_068481385.1">
    <property type="nucleotide sequence ID" value="NZ_CP018760.1"/>
</dbReference>
<organism evidence="10 11">
    <name type="scientific">Maribacter hydrothermalis</name>
    <dbReference type="NCBI Taxonomy" id="1836467"/>
    <lineage>
        <taxon>Bacteria</taxon>
        <taxon>Pseudomonadati</taxon>
        <taxon>Bacteroidota</taxon>
        <taxon>Flavobacteriia</taxon>
        <taxon>Flavobacteriales</taxon>
        <taxon>Flavobacteriaceae</taxon>
        <taxon>Maribacter</taxon>
    </lineage>
</organism>
<evidence type="ECO:0000313" key="11">
    <source>
        <dbReference type="Proteomes" id="UP000092164"/>
    </source>
</evidence>
<comment type="pathway">
    <text evidence="1 8">Bacterial outer membrane biogenesis; LPS core biosynthesis.</text>
</comment>
<reference evidence="11" key="1">
    <citation type="submission" date="2016-06" db="EMBL/GenBank/DDBJ databases">
        <authorList>
            <person name="Zhan P."/>
        </authorList>
    </citation>
    <scope>NUCLEOTIDE SEQUENCE [LARGE SCALE GENOMIC DNA]</scope>
    <source>
        <strain evidence="11">T28</strain>
    </source>
</reference>
<accession>A0A1B7ZFA9</accession>
<evidence type="ECO:0000256" key="7">
    <source>
        <dbReference type="PIRSR" id="PIRSR639901-1"/>
    </source>
</evidence>
<comment type="similarity">
    <text evidence="8">Belongs to the glycosyltransferase group 1 family.</text>
</comment>
<dbReference type="UniPathway" id="UPA00958"/>
<dbReference type="PANTHER" id="PTHR42755:SF1">
    <property type="entry name" value="3-DEOXY-D-MANNO-OCTULOSONIC ACID TRANSFERASE, MITOCHONDRIAL-RELATED"/>
    <property type="match status" value="1"/>
</dbReference>